<organism evidence="2 3">
    <name type="scientific">Pleurodeles waltl</name>
    <name type="common">Iberian ribbed newt</name>
    <dbReference type="NCBI Taxonomy" id="8319"/>
    <lineage>
        <taxon>Eukaryota</taxon>
        <taxon>Metazoa</taxon>
        <taxon>Chordata</taxon>
        <taxon>Craniata</taxon>
        <taxon>Vertebrata</taxon>
        <taxon>Euteleostomi</taxon>
        <taxon>Amphibia</taxon>
        <taxon>Batrachia</taxon>
        <taxon>Caudata</taxon>
        <taxon>Salamandroidea</taxon>
        <taxon>Salamandridae</taxon>
        <taxon>Pleurodelinae</taxon>
        <taxon>Pleurodeles</taxon>
    </lineage>
</organism>
<feature type="compositionally biased region" description="Polar residues" evidence="1">
    <location>
        <begin position="9"/>
        <end position="18"/>
    </location>
</feature>
<gene>
    <name evidence="2" type="ORF">NDU88_004255</name>
</gene>
<keyword evidence="3" id="KW-1185">Reference proteome</keyword>
<sequence>MALLWPTGPQLTAQQKGASPSPYRFPLQRPQLPLRPPRHRYHALSGAAQGPQAAQHWCTLLRGSGCPASGHVNPGQLSSLLVAAGQLIFTYSWPKAPGWGRREFVPF</sequence>
<accession>A0AAV7WXN6</accession>
<evidence type="ECO:0000313" key="2">
    <source>
        <dbReference type="EMBL" id="KAJ1216654.1"/>
    </source>
</evidence>
<feature type="region of interest" description="Disordered" evidence="1">
    <location>
        <begin position="1"/>
        <end position="23"/>
    </location>
</feature>
<dbReference type="AlphaFoldDB" id="A0AAV7WXN6"/>
<proteinExistence type="predicted"/>
<evidence type="ECO:0000256" key="1">
    <source>
        <dbReference type="SAM" id="MobiDB-lite"/>
    </source>
</evidence>
<protein>
    <submittedName>
        <fullName evidence="2">Uncharacterized protein</fullName>
    </submittedName>
</protein>
<comment type="caution">
    <text evidence="2">The sequence shown here is derived from an EMBL/GenBank/DDBJ whole genome shotgun (WGS) entry which is preliminary data.</text>
</comment>
<evidence type="ECO:0000313" key="3">
    <source>
        <dbReference type="Proteomes" id="UP001066276"/>
    </source>
</evidence>
<reference evidence="2" key="1">
    <citation type="journal article" date="2022" name="bioRxiv">
        <title>Sequencing and chromosome-scale assembly of the giantPleurodeles waltlgenome.</title>
        <authorList>
            <person name="Brown T."/>
            <person name="Elewa A."/>
            <person name="Iarovenko S."/>
            <person name="Subramanian E."/>
            <person name="Araus A.J."/>
            <person name="Petzold A."/>
            <person name="Susuki M."/>
            <person name="Suzuki K.-i.T."/>
            <person name="Hayashi T."/>
            <person name="Toyoda A."/>
            <person name="Oliveira C."/>
            <person name="Osipova E."/>
            <person name="Leigh N.D."/>
            <person name="Simon A."/>
            <person name="Yun M.H."/>
        </authorList>
    </citation>
    <scope>NUCLEOTIDE SEQUENCE</scope>
    <source>
        <strain evidence="2">20211129_DDA</strain>
        <tissue evidence="2">Liver</tissue>
    </source>
</reference>
<dbReference type="EMBL" id="JANPWB010000001">
    <property type="protein sequence ID" value="KAJ1216654.1"/>
    <property type="molecule type" value="Genomic_DNA"/>
</dbReference>
<dbReference type="Proteomes" id="UP001066276">
    <property type="component" value="Chromosome 1_1"/>
</dbReference>
<name>A0AAV7WXN6_PLEWA</name>